<keyword evidence="6 7" id="KW-0472">Membrane</keyword>
<dbReference type="UniPathway" id="UPA00378"/>
<reference evidence="8" key="1">
    <citation type="submission" date="2013-12" db="EMBL/GenBank/DDBJ databases">
        <authorList>
            <person name="Genoscope - CEA"/>
        </authorList>
    </citation>
    <scope>NUCLEOTIDE SEQUENCE</scope>
    <source>
        <strain evidence="8">CBS 1993</strain>
    </source>
</reference>
<sequence length="92" mass="10352">MTRFTETLLAIFTVTAIYSSLFVGVIPTPKTFHDEVLPVLPFWALVAFGAYALGTLGWGVFTFIDKEDKYKELLEEIKEAKTFSKKNGVDVE</sequence>
<dbReference type="OrthoDB" id="2014333at2759"/>
<accession>W6MV60</accession>
<keyword evidence="3 7" id="KW-0812">Transmembrane</keyword>
<reference evidence="8" key="2">
    <citation type="submission" date="2014-02" db="EMBL/GenBank/DDBJ databases">
        <title>Complete DNA sequence of /Kuraishia capsulata/ illustrates novel genomic features among budding yeasts (/Saccharomycotina/).</title>
        <authorList>
            <person name="Morales L."/>
            <person name="Noel B."/>
            <person name="Porcel B."/>
            <person name="Marcet-Houben M."/>
            <person name="Hullo M-F."/>
            <person name="Sacerdot C."/>
            <person name="Tekaia F."/>
            <person name="Leh-Louis V."/>
            <person name="Despons L."/>
            <person name="Khanna V."/>
            <person name="Aury J-M."/>
            <person name="Barbe V."/>
            <person name="Couloux A."/>
            <person name="Labadie K."/>
            <person name="Pelletier E."/>
            <person name="Souciet J-L."/>
            <person name="Boekhout T."/>
            <person name="Gabaldon T."/>
            <person name="Wincker P."/>
            <person name="Dujon B."/>
        </authorList>
    </citation>
    <scope>NUCLEOTIDE SEQUENCE</scope>
    <source>
        <strain evidence="8">CBS 1993</strain>
    </source>
</reference>
<keyword evidence="9" id="KW-1185">Reference proteome</keyword>
<feature type="transmembrane region" description="Helical" evidence="7">
    <location>
        <begin position="7"/>
        <end position="28"/>
    </location>
</feature>
<keyword evidence="4 7" id="KW-0256">Endoplasmic reticulum</keyword>
<comment type="subunit">
    <text evidence="7">Component of the dolichol-phosphate mannose (DPM) synthase complex.</text>
</comment>
<comment type="similarity">
    <text evidence="2 7">Belongs to the DPM3 family.</text>
</comment>
<keyword evidence="5 7" id="KW-1133">Transmembrane helix</keyword>
<dbReference type="EMBL" id="HG793131">
    <property type="protein sequence ID" value="CDK29782.1"/>
    <property type="molecule type" value="Genomic_DNA"/>
</dbReference>
<gene>
    <name evidence="8" type="ORF">KUCA_T00005775001</name>
</gene>
<organism evidence="8 9">
    <name type="scientific">Kuraishia capsulata CBS 1993</name>
    <dbReference type="NCBI Taxonomy" id="1382522"/>
    <lineage>
        <taxon>Eukaryota</taxon>
        <taxon>Fungi</taxon>
        <taxon>Dikarya</taxon>
        <taxon>Ascomycota</taxon>
        <taxon>Saccharomycotina</taxon>
        <taxon>Pichiomycetes</taxon>
        <taxon>Pichiales</taxon>
        <taxon>Pichiaceae</taxon>
        <taxon>Kuraishia</taxon>
    </lineage>
</organism>
<dbReference type="PANTHER" id="PTHR16433">
    <property type="entry name" value="DOLICHOL-PHOSPHATE MANNOSYLTRANSFERASE SUBUNIT 3"/>
    <property type="match status" value="1"/>
</dbReference>
<evidence type="ECO:0000256" key="4">
    <source>
        <dbReference type="ARBA" id="ARBA00022824"/>
    </source>
</evidence>
<evidence type="ECO:0000256" key="3">
    <source>
        <dbReference type="ARBA" id="ARBA00022692"/>
    </source>
</evidence>
<dbReference type="Pfam" id="PF08285">
    <property type="entry name" value="DPM3"/>
    <property type="match status" value="1"/>
</dbReference>
<dbReference type="PANTHER" id="PTHR16433:SF0">
    <property type="entry name" value="DOLICHOL-PHOSPHATE MANNOSYLTRANSFERASE SUBUNIT 3"/>
    <property type="match status" value="1"/>
</dbReference>
<evidence type="ECO:0000256" key="1">
    <source>
        <dbReference type="ARBA" id="ARBA00004477"/>
    </source>
</evidence>
<name>W6MV60_9ASCO</name>
<dbReference type="HOGENOM" id="CLU_150782_1_1_1"/>
<comment type="pathway">
    <text evidence="7">Protein modification; protein glycosylation.</text>
</comment>
<dbReference type="GO" id="GO:0005789">
    <property type="term" value="C:endoplasmic reticulum membrane"/>
    <property type="evidence" value="ECO:0007669"/>
    <property type="project" value="UniProtKB-SubCell"/>
</dbReference>
<evidence type="ECO:0000256" key="2">
    <source>
        <dbReference type="ARBA" id="ARBA00010430"/>
    </source>
</evidence>
<evidence type="ECO:0000313" key="9">
    <source>
        <dbReference type="Proteomes" id="UP000019384"/>
    </source>
</evidence>
<dbReference type="GeneID" id="34523153"/>
<evidence type="ECO:0000256" key="6">
    <source>
        <dbReference type="ARBA" id="ARBA00023136"/>
    </source>
</evidence>
<dbReference type="Proteomes" id="UP000019384">
    <property type="component" value="Unassembled WGS sequence"/>
</dbReference>
<dbReference type="RefSeq" id="XP_022461765.1">
    <property type="nucleotide sequence ID" value="XM_022602352.1"/>
</dbReference>
<dbReference type="GO" id="GO:0033185">
    <property type="term" value="C:dolichol-phosphate-mannose synthase complex"/>
    <property type="evidence" value="ECO:0007669"/>
    <property type="project" value="TreeGrafter"/>
</dbReference>
<evidence type="ECO:0000256" key="7">
    <source>
        <dbReference type="RuleBase" id="RU365085"/>
    </source>
</evidence>
<evidence type="ECO:0000313" key="8">
    <source>
        <dbReference type="EMBL" id="CDK29782.1"/>
    </source>
</evidence>
<feature type="transmembrane region" description="Helical" evidence="7">
    <location>
        <begin position="40"/>
        <end position="64"/>
    </location>
</feature>
<dbReference type="STRING" id="1382522.W6MV60"/>
<dbReference type="AlphaFoldDB" id="W6MV60"/>
<comment type="function">
    <text evidence="7">Stabilizer subunit of the dolichol-phosphate mannose (DPM) synthase complex; tethers catalytic subunit to the ER.</text>
</comment>
<evidence type="ECO:0000256" key="5">
    <source>
        <dbReference type="ARBA" id="ARBA00022989"/>
    </source>
</evidence>
<dbReference type="GO" id="GO:0006506">
    <property type="term" value="P:GPI anchor biosynthetic process"/>
    <property type="evidence" value="ECO:0007669"/>
    <property type="project" value="TreeGrafter"/>
</dbReference>
<comment type="subcellular location">
    <subcellularLocation>
        <location evidence="1 7">Endoplasmic reticulum membrane</location>
        <topology evidence="1 7">Multi-pass membrane protein</topology>
    </subcellularLocation>
</comment>
<proteinExistence type="inferred from homology"/>
<dbReference type="InterPro" id="IPR013174">
    <property type="entry name" value="DPM3"/>
</dbReference>
<protein>
    <recommendedName>
        <fullName evidence="7">Dolichol-phosphate mannosyltransferase subunit 3</fullName>
    </recommendedName>
</protein>